<dbReference type="EC" id="2.7.11.1" evidence="1"/>
<keyword evidence="6" id="KW-0067">ATP-binding</keyword>
<evidence type="ECO:0000313" key="11">
    <source>
        <dbReference type="Proteomes" id="UP000008312"/>
    </source>
</evidence>
<dbReference type="GO" id="GO:0005524">
    <property type="term" value="F:ATP binding"/>
    <property type="evidence" value="ECO:0007669"/>
    <property type="project" value="UniProtKB-KW"/>
</dbReference>
<evidence type="ECO:0000256" key="5">
    <source>
        <dbReference type="ARBA" id="ARBA00022777"/>
    </source>
</evidence>
<keyword evidence="11" id="KW-1185">Reference proteome</keyword>
<dbReference type="GeneID" id="24919543"/>
<evidence type="ECO:0000256" key="3">
    <source>
        <dbReference type="ARBA" id="ARBA00022679"/>
    </source>
</evidence>
<keyword evidence="5" id="KW-0418">Kinase</keyword>
<proteinExistence type="predicted"/>
<dbReference type="EMBL" id="FN668649">
    <property type="protein sequence ID" value="CBK22323.2"/>
    <property type="molecule type" value="Genomic_DNA"/>
</dbReference>
<evidence type="ECO:0000313" key="10">
    <source>
        <dbReference type="EMBL" id="CBK22323.2"/>
    </source>
</evidence>
<dbReference type="Proteomes" id="UP000008312">
    <property type="component" value="Unassembled WGS sequence"/>
</dbReference>
<dbReference type="InterPro" id="IPR018934">
    <property type="entry name" value="RIO_dom"/>
</dbReference>
<dbReference type="InParanoid" id="D8M2N4"/>
<evidence type="ECO:0000256" key="6">
    <source>
        <dbReference type="ARBA" id="ARBA00022840"/>
    </source>
</evidence>
<keyword evidence="2" id="KW-0723">Serine/threonine-protein kinase</keyword>
<feature type="domain" description="RIO-type" evidence="9">
    <location>
        <begin position="4"/>
        <end position="43"/>
    </location>
</feature>
<evidence type="ECO:0000256" key="8">
    <source>
        <dbReference type="ARBA" id="ARBA00048679"/>
    </source>
</evidence>
<evidence type="ECO:0000256" key="4">
    <source>
        <dbReference type="ARBA" id="ARBA00022741"/>
    </source>
</evidence>
<dbReference type="Pfam" id="PF01163">
    <property type="entry name" value="RIO1"/>
    <property type="match status" value="1"/>
</dbReference>
<name>D8M2N4_BLAHO</name>
<evidence type="ECO:0000259" key="9">
    <source>
        <dbReference type="Pfam" id="PF01163"/>
    </source>
</evidence>
<sequence length="82" mass="9582">MWGGTIYLTGLAKAVEKDDEQAEQMLRRDIHSILSFFNRTGSFPNLKELKEKTFEYVTATMEELERVDFFEYLESQLCCSVC</sequence>
<keyword evidence="3" id="KW-0808">Transferase</keyword>
<accession>D8M2N4</accession>
<evidence type="ECO:0000256" key="1">
    <source>
        <dbReference type="ARBA" id="ARBA00012513"/>
    </source>
</evidence>
<comment type="catalytic activity">
    <reaction evidence="8">
        <text>L-seryl-[protein] + ATP = O-phospho-L-seryl-[protein] + ADP + H(+)</text>
        <dbReference type="Rhea" id="RHEA:17989"/>
        <dbReference type="Rhea" id="RHEA-COMP:9863"/>
        <dbReference type="Rhea" id="RHEA-COMP:11604"/>
        <dbReference type="ChEBI" id="CHEBI:15378"/>
        <dbReference type="ChEBI" id="CHEBI:29999"/>
        <dbReference type="ChEBI" id="CHEBI:30616"/>
        <dbReference type="ChEBI" id="CHEBI:83421"/>
        <dbReference type="ChEBI" id="CHEBI:456216"/>
        <dbReference type="EC" id="2.7.11.1"/>
    </reaction>
</comment>
<dbReference type="RefSeq" id="XP_012896371.1">
    <property type="nucleotide sequence ID" value="XM_013040917.1"/>
</dbReference>
<dbReference type="Gene3D" id="1.10.510.10">
    <property type="entry name" value="Transferase(Phosphotransferase) domain 1"/>
    <property type="match status" value="1"/>
</dbReference>
<gene>
    <name evidence="10" type="ORF">GSBLH_T00002367001</name>
</gene>
<evidence type="ECO:0000256" key="2">
    <source>
        <dbReference type="ARBA" id="ARBA00022527"/>
    </source>
</evidence>
<protein>
    <recommendedName>
        <fullName evidence="1">non-specific serine/threonine protein kinase</fullName>
        <ecNumber evidence="1">2.7.11.1</ecNumber>
    </recommendedName>
</protein>
<keyword evidence="4" id="KW-0547">Nucleotide-binding</keyword>
<evidence type="ECO:0000256" key="7">
    <source>
        <dbReference type="ARBA" id="ARBA00047899"/>
    </source>
</evidence>
<comment type="catalytic activity">
    <reaction evidence="7">
        <text>L-threonyl-[protein] + ATP = O-phospho-L-threonyl-[protein] + ADP + H(+)</text>
        <dbReference type="Rhea" id="RHEA:46608"/>
        <dbReference type="Rhea" id="RHEA-COMP:11060"/>
        <dbReference type="Rhea" id="RHEA-COMP:11605"/>
        <dbReference type="ChEBI" id="CHEBI:15378"/>
        <dbReference type="ChEBI" id="CHEBI:30013"/>
        <dbReference type="ChEBI" id="CHEBI:30616"/>
        <dbReference type="ChEBI" id="CHEBI:61977"/>
        <dbReference type="ChEBI" id="CHEBI:456216"/>
        <dbReference type="EC" id="2.7.11.1"/>
    </reaction>
</comment>
<organism evidence="10">
    <name type="scientific">Blastocystis hominis</name>
    <dbReference type="NCBI Taxonomy" id="12968"/>
    <lineage>
        <taxon>Eukaryota</taxon>
        <taxon>Sar</taxon>
        <taxon>Stramenopiles</taxon>
        <taxon>Bigyra</taxon>
        <taxon>Opalozoa</taxon>
        <taxon>Opalinata</taxon>
        <taxon>Blastocystidae</taxon>
        <taxon>Blastocystis</taxon>
    </lineage>
</organism>
<reference evidence="10" key="1">
    <citation type="submission" date="2010-02" db="EMBL/GenBank/DDBJ databases">
        <title>Sequencing and annotation of the Blastocystis hominis genome.</title>
        <authorList>
            <person name="Wincker P."/>
        </authorList>
    </citation>
    <scope>NUCLEOTIDE SEQUENCE</scope>
    <source>
        <strain evidence="10">Singapore isolate B</strain>
    </source>
</reference>
<dbReference type="AlphaFoldDB" id="D8M2N4"/>
<dbReference type="GO" id="GO:0004674">
    <property type="term" value="F:protein serine/threonine kinase activity"/>
    <property type="evidence" value="ECO:0007669"/>
    <property type="project" value="UniProtKB-KW"/>
</dbReference>